<evidence type="ECO:0000259" key="5">
    <source>
        <dbReference type="PROSITE" id="PS50109"/>
    </source>
</evidence>
<protein>
    <recommendedName>
        <fullName evidence="2">histidine kinase</fullName>
        <ecNumber evidence="2">2.7.13.3</ecNumber>
    </recommendedName>
</protein>
<keyword evidence="3" id="KW-0597">Phosphoprotein</keyword>
<gene>
    <name evidence="6" type="ORF">A9Q84_00480</name>
</gene>
<dbReference type="PRINTS" id="PR00344">
    <property type="entry name" value="BCTRLSENSOR"/>
</dbReference>
<reference evidence="7" key="1">
    <citation type="journal article" date="2017" name="Proc. Natl. Acad. Sci. U.S.A.">
        <title>Simulation of Deepwater Horizon oil plume reveals substrate specialization within a complex community of hydrocarbon-degraders.</title>
        <authorList>
            <person name="Hu P."/>
            <person name="Dubinsky E.A."/>
            <person name="Probst A.J."/>
            <person name="Wang J."/>
            <person name="Sieber C.M.K."/>
            <person name="Tom L.M."/>
            <person name="Gardinali P."/>
            <person name="Banfield J.F."/>
            <person name="Atlas R.M."/>
            <person name="Andersen G.L."/>
        </authorList>
    </citation>
    <scope>NUCLEOTIDE SEQUENCE [LARGE SCALE GENOMIC DNA]</scope>
</reference>
<accession>A0A1Y5FBN2</accession>
<dbReference type="Pfam" id="PF02518">
    <property type="entry name" value="HATPase_c"/>
    <property type="match status" value="1"/>
</dbReference>
<dbReference type="InterPro" id="IPR005467">
    <property type="entry name" value="His_kinase_dom"/>
</dbReference>
<organism evidence="6 7">
    <name type="scientific">Halobacteriovorax marinus</name>
    <dbReference type="NCBI Taxonomy" id="97084"/>
    <lineage>
        <taxon>Bacteria</taxon>
        <taxon>Pseudomonadati</taxon>
        <taxon>Bdellovibrionota</taxon>
        <taxon>Bacteriovoracia</taxon>
        <taxon>Bacteriovoracales</taxon>
        <taxon>Halobacteriovoraceae</taxon>
        <taxon>Halobacteriovorax</taxon>
    </lineage>
</organism>
<dbReference type="Gene3D" id="3.30.565.10">
    <property type="entry name" value="Histidine kinase-like ATPase, C-terminal domain"/>
    <property type="match status" value="1"/>
</dbReference>
<dbReference type="SUPFAM" id="SSF47384">
    <property type="entry name" value="Homodimeric domain of signal transducing histidine kinase"/>
    <property type="match status" value="1"/>
</dbReference>
<feature type="transmembrane region" description="Helical" evidence="4">
    <location>
        <begin position="130"/>
        <end position="148"/>
    </location>
</feature>
<dbReference type="Proteomes" id="UP000196531">
    <property type="component" value="Unassembled WGS sequence"/>
</dbReference>
<dbReference type="AlphaFoldDB" id="A0A1Y5FBN2"/>
<dbReference type="EC" id="2.7.13.3" evidence="2"/>
<dbReference type="CDD" id="cd00075">
    <property type="entry name" value="HATPase"/>
    <property type="match status" value="1"/>
</dbReference>
<comment type="caution">
    <text evidence="6">The sequence shown here is derived from an EMBL/GenBank/DDBJ whole genome shotgun (WGS) entry which is preliminary data.</text>
</comment>
<feature type="transmembrane region" description="Helical" evidence="4">
    <location>
        <begin position="97"/>
        <end position="118"/>
    </location>
</feature>
<dbReference type="SMART" id="SM00387">
    <property type="entry name" value="HATPase_c"/>
    <property type="match status" value="1"/>
</dbReference>
<dbReference type="SUPFAM" id="SSF55874">
    <property type="entry name" value="ATPase domain of HSP90 chaperone/DNA topoisomerase II/histidine kinase"/>
    <property type="match status" value="1"/>
</dbReference>
<dbReference type="PANTHER" id="PTHR43547:SF2">
    <property type="entry name" value="HYBRID SIGNAL TRANSDUCTION HISTIDINE KINASE C"/>
    <property type="match status" value="1"/>
</dbReference>
<sequence length="433" mass="48300">MQWYSNFVDKIILKSTLEGSDPYQLQKDRQVVSFTIVIVIVHLYFMGVYKLYFGVPYLGEFALTSGLVSLLSLYSYRITGDYRYGAWIIMVTGSIDLFFLSIFSGGGASPLILWYMIIPFSAGILLDSKAAYLNSLICISLCLMIYLVESQGMLPADVFTREQSILIGKVSLISMLVTGVILTSFNRVQVESVMSLLKKQKLAEQELIRVLVHDVSNPLMIIQTHTKKLLSVVEKEEYCSSIARIEKGSNVITEIVTHIRDMKAMEDGKKKIVLTEVVPMEIVENTADSYIEKLHIKELDLCISNHTSNEKVMANPGSFSNQVIGNLLSNAIKFSHLKGKIWIDISCEEGGVCISVRDEGVGMPKELLENLFDLDKPTSRTGTNGESGTGFGMPLVKKYVESFGGELEVHSFEEVQEGDRHGTEFIVHLKLAS</sequence>
<keyword evidence="4" id="KW-0472">Membrane</keyword>
<evidence type="ECO:0000256" key="1">
    <source>
        <dbReference type="ARBA" id="ARBA00000085"/>
    </source>
</evidence>
<name>A0A1Y5FBN2_9BACT</name>
<keyword evidence="4" id="KW-0812">Transmembrane</keyword>
<feature type="transmembrane region" description="Helical" evidence="4">
    <location>
        <begin position="164"/>
        <end position="185"/>
    </location>
</feature>
<comment type="catalytic activity">
    <reaction evidence="1">
        <text>ATP + protein L-histidine = ADP + protein N-phospho-L-histidine.</text>
        <dbReference type="EC" id="2.7.13.3"/>
    </reaction>
</comment>
<evidence type="ECO:0000256" key="3">
    <source>
        <dbReference type="ARBA" id="ARBA00022553"/>
    </source>
</evidence>
<dbReference type="GO" id="GO:0000155">
    <property type="term" value="F:phosphorelay sensor kinase activity"/>
    <property type="evidence" value="ECO:0007669"/>
    <property type="project" value="InterPro"/>
</dbReference>
<dbReference type="InterPro" id="IPR004358">
    <property type="entry name" value="Sig_transdc_His_kin-like_C"/>
</dbReference>
<evidence type="ECO:0000256" key="4">
    <source>
        <dbReference type="SAM" id="Phobius"/>
    </source>
</evidence>
<feature type="domain" description="Histidine kinase" evidence="5">
    <location>
        <begin position="210"/>
        <end position="433"/>
    </location>
</feature>
<evidence type="ECO:0000313" key="7">
    <source>
        <dbReference type="Proteomes" id="UP000196531"/>
    </source>
</evidence>
<feature type="transmembrane region" description="Helical" evidence="4">
    <location>
        <begin position="31"/>
        <end position="49"/>
    </location>
</feature>
<keyword evidence="4" id="KW-1133">Transmembrane helix</keyword>
<dbReference type="PANTHER" id="PTHR43547">
    <property type="entry name" value="TWO-COMPONENT HISTIDINE KINASE"/>
    <property type="match status" value="1"/>
</dbReference>
<dbReference type="InterPro" id="IPR036097">
    <property type="entry name" value="HisK_dim/P_sf"/>
</dbReference>
<feature type="transmembrane region" description="Helical" evidence="4">
    <location>
        <begin position="55"/>
        <end position="76"/>
    </location>
</feature>
<evidence type="ECO:0000313" key="6">
    <source>
        <dbReference type="EMBL" id="OUR99528.1"/>
    </source>
</evidence>
<proteinExistence type="predicted"/>
<dbReference type="PROSITE" id="PS50109">
    <property type="entry name" value="HIS_KIN"/>
    <property type="match status" value="1"/>
</dbReference>
<dbReference type="InterPro" id="IPR003594">
    <property type="entry name" value="HATPase_dom"/>
</dbReference>
<dbReference type="EMBL" id="MAAO01000002">
    <property type="protein sequence ID" value="OUR99528.1"/>
    <property type="molecule type" value="Genomic_DNA"/>
</dbReference>
<evidence type="ECO:0000256" key="2">
    <source>
        <dbReference type="ARBA" id="ARBA00012438"/>
    </source>
</evidence>
<dbReference type="InterPro" id="IPR036890">
    <property type="entry name" value="HATPase_C_sf"/>
</dbReference>